<feature type="transmembrane region" description="Helical" evidence="1">
    <location>
        <begin position="156"/>
        <end position="175"/>
    </location>
</feature>
<accession>A0ABS1C4E2</accession>
<evidence type="ECO:0000256" key="1">
    <source>
        <dbReference type="SAM" id="Phobius"/>
    </source>
</evidence>
<protein>
    <submittedName>
        <fullName evidence="2">Uncharacterized protein</fullName>
    </submittedName>
</protein>
<feature type="transmembrane region" description="Helical" evidence="1">
    <location>
        <begin position="126"/>
        <end position="144"/>
    </location>
</feature>
<keyword evidence="1" id="KW-1133">Transmembrane helix</keyword>
<keyword evidence="1" id="KW-0472">Membrane</keyword>
<gene>
    <name evidence="2" type="ORF">I5M27_14800</name>
</gene>
<name>A0ABS1C4E2_9BACT</name>
<feature type="transmembrane region" description="Helical" evidence="1">
    <location>
        <begin position="92"/>
        <end position="114"/>
    </location>
</feature>
<proteinExistence type="predicted"/>
<keyword evidence="3" id="KW-1185">Reference proteome</keyword>
<feature type="transmembrane region" description="Helical" evidence="1">
    <location>
        <begin position="36"/>
        <end position="57"/>
    </location>
</feature>
<feature type="transmembrane region" description="Helical" evidence="1">
    <location>
        <begin position="6"/>
        <end position="24"/>
    </location>
</feature>
<reference evidence="2 3" key="1">
    <citation type="submission" date="2020-12" db="EMBL/GenBank/DDBJ databases">
        <title>Bacterial novel species Adhaeribacter sp. BT258 isolated from soil.</title>
        <authorList>
            <person name="Jung H.-Y."/>
        </authorList>
    </citation>
    <scope>NUCLEOTIDE SEQUENCE [LARGE SCALE GENOMIC DNA]</scope>
    <source>
        <strain evidence="2 3">BT258</strain>
    </source>
</reference>
<comment type="caution">
    <text evidence="2">The sequence shown here is derived from an EMBL/GenBank/DDBJ whole genome shotgun (WGS) entry which is preliminary data.</text>
</comment>
<feature type="transmembrane region" description="Helical" evidence="1">
    <location>
        <begin position="195"/>
        <end position="216"/>
    </location>
</feature>
<sequence>MGNLPFYIPAFFILTTGLTGWFFYRATNRSRVALIIALLFLVIQMALALTGFFAVTHTVPPRLVLQAPPVVLFIISFFFFTKGKQFLDSLNLKFLTLLHIVRVPVELVLYWLFLYKGVPELMTFEGRNFDIISGLTAPLVYYFAFVKKSLSPKVILIWNFVCLGLLFNIVINAILSAPTPIQQFAFDQPNIAILYFPFVWLAGFIVPVVLLAHLAAIRQLLSGKDLDLKN</sequence>
<evidence type="ECO:0000313" key="3">
    <source>
        <dbReference type="Proteomes" id="UP000644147"/>
    </source>
</evidence>
<keyword evidence="1" id="KW-0812">Transmembrane</keyword>
<dbReference type="Proteomes" id="UP000644147">
    <property type="component" value="Unassembled WGS sequence"/>
</dbReference>
<evidence type="ECO:0000313" key="2">
    <source>
        <dbReference type="EMBL" id="MBK0404263.1"/>
    </source>
</evidence>
<organism evidence="2 3">
    <name type="scientific">Adhaeribacter terrigena</name>
    <dbReference type="NCBI Taxonomy" id="2793070"/>
    <lineage>
        <taxon>Bacteria</taxon>
        <taxon>Pseudomonadati</taxon>
        <taxon>Bacteroidota</taxon>
        <taxon>Cytophagia</taxon>
        <taxon>Cytophagales</taxon>
        <taxon>Hymenobacteraceae</taxon>
        <taxon>Adhaeribacter</taxon>
    </lineage>
</organism>
<feature type="transmembrane region" description="Helical" evidence="1">
    <location>
        <begin position="63"/>
        <end position="80"/>
    </location>
</feature>
<dbReference type="RefSeq" id="WP_200507106.1">
    <property type="nucleotide sequence ID" value="NZ_JAEHFX010000008.1"/>
</dbReference>
<dbReference type="EMBL" id="JAEHFX010000008">
    <property type="protein sequence ID" value="MBK0404263.1"/>
    <property type="molecule type" value="Genomic_DNA"/>
</dbReference>